<evidence type="ECO:0000256" key="1">
    <source>
        <dbReference type="SAM" id="SignalP"/>
    </source>
</evidence>
<reference evidence="2 3" key="1">
    <citation type="journal article" date="2019" name="Int. J. Syst. Evol. Microbiol.">
        <title>The Global Catalogue of Microorganisms (GCM) 10K type strain sequencing project: providing services to taxonomists for standard genome sequencing and annotation.</title>
        <authorList>
            <consortium name="The Broad Institute Genomics Platform"/>
            <consortium name="The Broad Institute Genome Sequencing Center for Infectious Disease"/>
            <person name="Wu L."/>
            <person name="Ma J."/>
        </authorList>
    </citation>
    <scope>NUCLEOTIDE SEQUENCE [LARGE SCALE GENOMIC DNA]</scope>
    <source>
        <strain evidence="2 3">JCM 13023</strain>
    </source>
</reference>
<evidence type="ECO:0000313" key="3">
    <source>
        <dbReference type="Proteomes" id="UP001500653"/>
    </source>
</evidence>
<organism evidence="2 3">
    <name type="scientific">Prauserella halophila</name>
    <dbReference type="NCBI Taxonomy" id="185641"/>
    <lineage>
        <taxon>Bacteria</taxon>
        <taxon>Bacillati</taxon>
        <taxon>Actinomycetota</taxon>
        <taxon>Actinomycetes</taxon>
        <taxon>Pseudonocardiales</taxon>
        <taxon>Pseudonocardiaceae</taxon>
        <taxon>Prauserella</taxon>
    </lineage>
</organism>
<dbReference type="Proteomes" id="UP001500653">
    <property type="component" value="Unassembled WGS sequence"/>
</dbReference>
<dbReference type="RefSeq" id="WP_253862508.1">
    <property type="nucleotide sequence ID" value="NZ_BAAALN010000006.1"/>
</dbReference>
<proteinExistence type="predicted"/>
<dbReference type="EMBL" id="BAAALN010000006">
    <property type="protein sequence ID" value="GAA1240565.1"/>
    <property type="molecule type" value="Genomic_DNA"/>
</dbReference>
<gene>
    <name evidence="2" type="ORF">GCM10009676_26880</name>
</gene>
<feature type="chain" id="PRO_5047003070" evidence="1">
    <location>
        <begin position="20"/>
        <end position="86"/>
    </location>
</feature>
<keyword evidence="3" id="KW-1185">Reference proteome</keyword>
<sequence>MRRGVRCGLAAVGAVLALAGCAREVPGSAVRGEPTEIAAVQSFIGFRGSGGKTAVMASTLSARPDTMDSLADDFRSFISSIRLQRG</sequence>
<feature type="signal peptide" evidence="1">
    <location>
        <begin position="1"/>
        <end position="19"/>
    </location>
</feature>
<keyword evidence="1" id="KW-0732">Signal</keyword>
<protein>
    <submittedName>
        <fullName evidence="2">Uncharacterized protein</fullName>
    </submittedName>
</protein>
<name>A0ABN1W8M2_9PSEU</name>
<accession>A0ABN1W8M2</accession>
<dbReference type="PROSITE" id="PS51257">
    <property type="entry name" value="PROKAR_LIPOPROTEIN"/>
    <property type="match status" value="1"/>
</dbReference>
<evidence type="ECO:0000313" key="2">
    <source>
        <dbReference type="EMBL" id="GAA1240565.1"/>
    </source>
</evidence>
<comment type="caution">
    <text evidence="2">The sequence shown here is derived from an EMBL/GenBank/DDBJ whole genome shotgun (WGS) entry which is preliminary data.</text>
</comment>